<comment type="caution">
    <text evidence="1">The sequence shown here is derived from an EMBL/GenBank/DDBJ whole genome shotgun (WGS) entry which is preliminary data.</text>
</comment>
<dbReference type="EMBL" id="JAGTJR010000095">
    <property type="protein sequence ID" value="KAH7012001.1"/>
    <property type="molecule type" value="Genomic_DNA"/>
</dbReference>
<keyword evidence="2" id="KW-1185">Reference proteome</keyword>
<name>A0ABQ8FQA0_9PEZI</name>
<dbReference type="Proteomes" id="UP000774617">
    <property type="component" value="Unassembled WGS sequence"/>
</dbReference>
<accession>A0ABQ8FQA0</accession>
<evidence type="ECO:0000313" key="1">
    <source>
        <dbReference type="EMBL" id="KAH7012001.1"/>
    </source>
</evidence>
<sequence length="96" mass="11387">MRRLFQSFMRNTDGGKAWRDFINMLPENLRHRYHRLNINMEGQEPDIDDVSSMERLRHSTEQYISSSLIIKPLEDIPVYRNGTYQCIGQGRPSTRT</sequence>
<gene>
    <name evidence="1" type="ORF">B0J12DRAFT_690871</name>
</gene>
<reference evidence="1 2" key="1">
    <citation type="journal article" date="2021" name="Nat. Commun.">
        <title>Genetic determinants of endophytism in the Arabidopsis root mycobiome.</title>
        <authorList>
            <person name="Mesny F."/>
            <person name="Miyauchi S."/>
            <person name="Thiergart T."/>
            <person name="Pickel B."/>
            <person name="Atanasova L."/>
            <person name="Karlsson M."/>
            <person name="Huettel B."/>
            <person name="Barry K.W."/>
            <person name="Haridas S."/>
            <person name="Chen C."/>
            <person name="Bauer D."/>
            <person name="Andreopoulos W."/>
            <person name="Pangilinan J."/>
            <person name="LaButti K."/>
            <person name="Riley R."/>
            <person name="Lipzen A."/>
            <person name="Clum A."/>
            <person name="Drula E."/>
            <person name="Henrissat B."/>
            <person name="Kohler A."/>
            <person name="Grigoriev I.V."/>
            <person name="Martin F.M."/>
            <person name="Hacquard S."/>
        </authorList>
    </citation>
    <scope>NUCLEOTIDE SEQUENCE [LARGE SCALE GENOMIC DNA]</scope>
    <source>
        <strain evidence="1 2">MPI-SDFR-AT-0080</strain>
    </source>
</reference>
<protein>
    <submittedName>
        <fullName evidence="1">Uncharacterized protein</fullName>
    </submittedName>
</protein>
<evidence type="ECO:0000313" key="2">
    <source>
        <dbReference type="Proteomes" id="UP000774617"/>
    </source>
</evidence>
<organism evidence="1 2">
    <name type="scientific">Macrophomina phaseolina</name>
    <dbReference type="NCBI Taxonomy" id="35725"/>
    <lineage>
        <taxon>Eukaryota</taxon>
        <taxon>Fungi</taxon>
        <taxon>Dikarya</taxon>
        <taxon>Ascomycota</taxon>
        <taxon>Pezizomycotina</taxon>
        <taxon>Dothideomycetes</taxon>
        <taxon>Dothideomycetes incertae sedis</taxon>
        <taxon>Botryosphaeriales</taxon>
        <taxon>Botryosphaeriaceae</taxon>
        <taxon>Macrophomina</taxon>
    </lineage>
</organism>
<proteinExistence type="predicted"/>